<dbReference type="AlphaFoldDB" id="A0A8X6U5R4"/>
<keyword evidence="2" id="KW-1185">Reference proteome</keyword>
<evidence type="ECO:0000313" key="1">
    <source>
        <dbReference type="EMBL" id="GFT84011.1"/>
    </source>
</evidence>
<name>A0A8X6U5R4_NEPPI</name>
<evidence type="ECO:0000313" key="2">
    <source>
        <dbReference type="Proteomes" id="UP000887013"/>
    </source>
</evidence>
<comment type="caution">
    <text evidence="1">The sequence shown here is derived from an EMBL/GenBank/DDBJ whole genome shotgun (WGS) entry which is preliminary data.</text>
</comment>
<dbReference type="Proteomes" id="UP000887013">
    <property type="component" value="Unassembled WGS sequence"/>
</dbReference>
<dbReference type="EMBL" id="BMAW01023689">
    <property type="protein sequence ID" value="GFT84011.1"/>
    <property type="molecule type" value="Genomic_DNA"/>
</dbReference>
<gene>
    <name evidence="1" type="ORF">NPIL_296961</name>
</gene>
<accession>A0A8X6U5R4</accession>
<proteinExistence type="predicted"/>
<protein>
    <submittedName>
        <fullName evidence="1">Uncharacterized protein</fullName>
    </submittedName>
</protein>
<reference evidence="1" key="1">
    <citation type="submission" date="2020-08" db="EMBL/GenBank/DDBJ databases">
        <title>Multicomponent nature underlies the extraordinary mechanical properties of spider dragline silk.</title>
        <authorList>
            <person name="Kono N."/>
            <person name="Nakamura H."/>
            <person name="Mori M."/>
            <person name="Yoshida Y."/>
            <person name="Ohtoshi R."/>
            <person name="Malay A.D."/>
            <person name="Moran D.A.P."/>
            <person name="Tomita M."/>
            <person name="Numata K."/>
            <person name="Arakawa K."/>
        </authorList>
    </citation>
    <scope>NUCLEOTIDE SEQUENCE</scope>
</reference>
<organism evidence="1 2">
    <name type="scientific">Nephila pilipes</name>
    <name type="common">Giant wood spider</name>
    <name type="synonym">Nephila maculata</name>
    <dbReference type="NCBI Taxonomy" id="299642"/>
    <lineage>
        <taxon>Eukaryota</taxon>
        <taxon>Metazoa</taxon>
        <taxon>Ecdysozoa</taxon>
        <taxon>Arthropoda</taxon>
        <taxon>Chelicerata</taxon>
        <taxon>Arachnida</taxon>
        <taxon>Araneae</taxon>
        <taxon>Araneomorphae</taxon>
        <taxon>Entelegynae</taxon>
        <taxon>Araneoidea</taxon>
        <taxon>Nephilidae</taxon>
        <taxon>Nephila</taxon>
    </lineage>
</organism>
<sequence length="110" mass="12963">MKEAVTRRFVHKSLSEGMSRHVRRGVLWFLRRSSRCPTLRQPLERCTHMAEEPWRAPVIYHRPLDVVRAHAQEARHHLEGFPWGTIPVKTFPSQMLREGKSEVNRTPNES</sequence>